<dbReference type="AlphaFoldDB" id="A0A1T3NLS4"/>
<dbReference type="OrthoDB" id="3213425at2"/>
<dbReference type="Proteomes" id="UP000190037">
    <property type="component" value="Unassembled WGS sequence"/>
</dbReference>
<name>A0A1T3NLS4_9ACTN</name>
<dbReference type="RefSeq" id="WP_078980817.1">
    <property type="nucleotide sequence ID" value="NZ_MWQN01000003.1"/>
</dbReference>
<evidence type="ECO:0000313" key="2">
    <source>
        <dbReference type="EMBL" id="OPC77724.1"/>
    </source>
</evidence>
<comment type="caution">
    <text evidence="2">The sequence shown here is derived from an EMBL/GenBank/DDBJ whole genome shotgun (WGS) entry which is preliminary data.</text>
</comment>
<dbReference type="STRING" id="159449.B4N89_36125"/>
<reference evidence="2 3" key="1">
    <citation type="submission" date="2017-03" db="EMBL/GenBank/DDBJ databases">
        <title>Draft genome sequence of Streptomyces scabrisporus NF3, endophyte isolated from Amphipterygium adstringens.</title>
        <authorList>
            <person name="Vazquez M."/>
            <person name="Ceapa C.D."/>
            <person name="Rodriguez Luna D."/>
            <person name="Sanchez Esquivel S."/>
        </authorList>
    </citation>
    <scope>NUCLEOTIDE SEQUENCE [LARGE SCALE GENOMIC DNA]</scope>
    <source>
        <strain evidence="2 3">NF3</strain>
    </source>
</reference>
<dbReference type="EMBL" id="MWQN01000003">
    <property type="protein sequence ID" value="OPC77724.1"/>
    <property type="molecule type" value="Genomic_DNA"/>
</dbReference>
<sequence length="469" mass="50625">MPKREPNTQLAALLTEIGWSAGDLARRVNAAGAAHGVRLRYDRTAVAHWLGGTRPRHPVPALVASVLSHGSGRSISPEEIGLTPVPAPGPLVRRRRPEAVDAAQCLRDLCRADLDPTRHAALARSVYSPTAVDGRASASRAPTNPPRLVGRVDAGRAASRTARELTQTFADLSARHGGRRIRAWLALYLARDAGHLPAASDSPRLHAQLLVDVAQLTHLLAETTADSGHPGLARAYFEIALDLADEADDDRMHAITLRAMSVQAMRLGHHEHAFRLADAAVERAGTAPDAAVLAFLLTQRAHSGAIIGRRHRARADLRAAEHHHDRSTALPGPFTSYTPAARHFRSGQALRALGEIPNAIACLEAARSRGPLNRRATALTEATLAETLADIGHLEAACAHWNVFLDLRPHLDSAEIERARARMHEALHRFPHQRDCTRLRQREQALESPTASRSAPPRADAAPGHSATT</sequence>
<protein>
    <recommendedName>
        <fullName evidence="4">Transcriptional regulator</fullName>
    </recommendedName>
</protein>
<gene>
    <name evidence="2" type="ORF">B4N89_36125</name>
</gene>
<dbReference type="InterPro" id="IPR011990">
    <property type="entry name" value="TPR-like_helical_dom_sf"/>
</dbReference>
<dbReference type="SUPFAM" id="SSF48452">
    <property type="entry name" value="TPR-like"/>
    <property type="match status" value="1"/>
</dbReference>
<evidence type="ECO:0000256" key="1">
    <source>
        <dbReference type="SAM" id="MobiDB-lite"/>
    </source>
</evidence>
<organism evidence="2 3">
    <name type="scientific">Embleya scabrispora</name>
    <dbReference type="NCBI Taxonomy" id="159449"/>
    <lineage>
        <taxon>Bacteria</taxon>
        <taxon>Bacillati</taxon>
        <taxon>Actinomycetota</taxon>
        <taxon>Actinomycetes</taxon>
        <taxon>Kitasatosporales</taxon>
        <taxon>Streptomycetaceae</taxon>
        <taxon>Embleya</taxon>
    </lineage>
</organism>
<evidence type="ECO:0008006" key="4">
    <source>
        <dbReference type="Google" id="ProtNLM"/>
    </source>
</evidence>
<proteinExistence type="predicted"/>
<dbReference type="Gene3D" id="1.25.40.10">
    <property type="entry name" value="Tetratricopeptide repeat domain"/>
    <property type="match status" value="2"/>
</dbReference>
<keyword evidence="3" id="KW-1185">Reference proteome</keyword>
<feature type="compositionally biased region" description="Low complexity" evidence="1">
    <location>
        <begin position="448"/>
        <end position="463"/>
    </location>
</feature>
<accession>A0A1T3NLS4</accession>
<feature type="region of interest" description="Disordered" evidence="1">
    <location>
        <begin position="441"/>
        <end position="469"/>
    </location>
</feature>
<evidence type="ECO:0000313" key="3">
    <source>
        <dbReference type="Proteomes" id="UP000190037"/>
    </source>
</evidence>